<dbReference type="STRING" id="1276221.SDIMI_v3c05730"/>
<reference evidence="1 2" key="1">
    <citation type="journal article" date="2013" name="Genome Biol. Evol.">
        <title>Comparison of metabolic capacities and inference of gene content evolution in mosquito-associated Spiroplasma diminutum and S. taiwanense.</title>
        <authorList>
            <person name="Lo W.S."/>
            <person name="Ku C."/>
            <person name="Chen L.L."/>
            <person name="Chang T.H."/>
            <person name="Kuo C.H."/>
        </authorList>
    </citation>
    <scope>NUCLEOTIDE SEQUENCE [LARGE SCALE GENOMIC DNA]</scope>
    <source>
        <strain evidence="1">CUAS-1</strain>
    </source>
</reference>
<dbReference type="InParanoid" id="S5M2G7"/>
<dbReference type="Proteomes" id="UP000014983">
    <property type="component" value="Chromosome"/>
</dbReference>
<dbReference type="OrthoDB" id="389852at2"/>
<dbReference type="PATRIC" id="fig|1276221.3.peg.572"/>
<evidence type="ECO:0000313" key="2">
    <source>
        <dbReference type="Proteomes" id="UP000014983"/>
    </source>
</evidence>
<proteinExistence type="predicted"/>
<accession>S5M2G7</accession>
<sequence length="81" mass="9288">MIKNICLECKKPAELKKVNQINTITYICKSCAINEIGANEIGNNKIKCDKCQKSSKYMLITQLNRIRNLCEECLLENYTSI</sequence>
<evidence type="ECO:0000313" key="1">
    <source>
        <dbReference type="EMBL" id="AGR42277.1"/>
    </source>
</evidence>
<name>S5M2G7_9MOLU</name>
<keyword evidence="2" id="KW-1185">Reference proteome</keyword>
<dbReference type="KEGG" id="sdi:SDIMI_v3c05730"/>
<protein>
    <submittedName>
        <fullName evidence="1">Uncharacterized protein</fullName>
    </submittedName>
</protein>
<organism evidence="1 2">
    <name type="scientific">Spiroplasma diminutum CUAS-1</name>
    <dbReference type="NCBI Taxonomy" id="1276221"/>
    <lineage>
        <taxon>Bacteria</taxon>
        <taxon>Bacillati</taxon>
        <taxon>Mycoplasmatota</taxon>
        <taxon>Mollicutes</taxon>
        <taxon>Entomoplasmatales</taxon>
        <taxon>Spiroplasmataceae</taxon>
        <taxon>Spiroplasma</taxon>
    </lineage>
</organism>
<dbReference type="HOGENOM" id="CLU_2572119_0_0_14"/>
<gene>
    <name evidence="1" type="ORF">SDIMI_v3c05730</name>
</gene>
<dbReference type="EMBL" id="CP005076">
    <property type="protein sequence ID" value="AGR42277.1"/>
    <property type="molecule type" value="Genomic_DNA"/>
</dbReference>
<dbReference type="RefSeq" id="WP_020836509.1">
    <property type="nucleotide sequence ID" value="NC_021833.1"/>
</dbReference>
<dbReference type="AlphaFoldDB" id="S5M2G7"/>